<dbReference type="InterPro" id="IPR014746">
    <property type="entry name" value="Gln_synth/guanido_kin_cat_dom"/>
</dbReference>
<dbReference type="InterPro" id="IPR008146">
    <property type="entry name" value="Gln_synth_cat_dom"/>
</dbReference>
<feature type="binding site" evidence="15">
    <location>
        <position position="361"/>
    </location>
    <ligand>
        <name>ATP</name>
        <dbReference type="ChEBI" id="CHEBI:30616"/>
    </ligand>
</feature>
<evidence type="ECO:0000256" key="8">
    <source>
        <dbReference type="ARBA" id="ARBA00022598"/>
    </source>
</evidence>
<keyword evidence="9 16" id="KW-0479">Metal-binding</keyword>
<evidence type="ECO:0000256" key="6">
    <source>
        <dbReference type="ARBA" id="ARBA00022490"/>
    </source>
</evidence>
<comment type="caution">
    <text evidence="24">The sequence shown here is derived from an EMBL/GenBank/DDBJ whole genome shotgun (WGS) entry which is preliminary data.</text>
</comment>
<dbReference type="PROSITE" id="PS51987">
    <property type="entry name" value="GS_CATALYTIC"/>
    <property type="match status" value="1"/>
</dbReference>
<evidence type="ECO:0000256" key="21">
    <source>
        <dbReference type="RuleBase" id="RU004356"/>
    </source>
</evidence>
<dbReference type="PROSITE" id="PS00180">
    <property type="entry name" value="GLNA_1"/>
    <property type="match status" value="1"/>
</dbReference>
<dbReference type="Gene3D" id="3.10.20.70">
    <property type="entry name" value="Glutamine synthetase, N-terminal domain"/>
    <property type="match status" value="1"/>
</dbReference>
<gene>
    <name evidence="24" type="ORF">AWC16_05835</name>
</gene>
<dbReference type="InterPro" id="IPR027302">
    <property type="entry name" value="Gln_synth_N_conserv_site"/>
</dbReference>
<feature type="binding site" evidence="15">
    <location>
        <position position="214"/>
    </location>
    <ligand>
        <name>ATP</name>
        <dbReference type="ChEBI" id="CHEBI:30616"/>
    </ligand>
</feature>
<dbReference type="EC" id="6.3.1.2" evidence="4 21"/>
<proteinExistence type="inferred from homology"/>
<dbReference type="FunFam" id="3.30.590.10:FF:000001">
    <property type="entry name" value="Glutamine synthetase"/>
    <property type="match status" value="1"/>
</dbReference>
<evidence type="ECO:0000256" key="17">
    <source>
        <dbReference type="PIRSR" id="PIRSR604809-50"/>
    </source>
</evidence>
<evidence type="ECO:0000256" key="14">
    <source>
        <dbReference type="PIRSR" id="PIRSR604809-1"/>
    </source>
</evidence>
<evidence type="ECO:0000256" key="3">
    <source>
        <dbReference type="ARBA" id="ARBA00011354"/>
    </source>
</evidence>
<dbReference type="GO" id="GO:0046872">
    <property type="term" value="F:metal ion binding"/>
    <property type="evidence" value="ECO:0007669"/>
    <property type="project" value="UniProtKB-KW"/>
</dbReference>
<keyword evidence="7 17" id="KW-0597">Phosphoprotein</keyword>
<feature type="binding site" evidence="14">
    <location>
        <position position="335"/>
    </location>
    <ligand>
        <name>L-glutamate</name>
        <dbReference type="ChEBI" id="CHEBI:29985"/>
    </ligand>
</feature>
<comment type="cofactor">
    <cofactor evidence="16">
        <name>Mg(2+)</name>
        <dbReference type="ChEBI" id="CHEBI:18420"/>
    </cofactor>
    <text evidence="16">Binds 2 Mg(2+) ions per subunit.</text>
</comment>
<evidence type="ECO:0000259" key="22">
    <source>
        <dbReference type="PROSITE" id="PS51986"/>
    </source>
</evidence>
<evidence type="ECO:0000256" key="7">
    <source>
        <dbReference type="ARBA" id="ARBA00022553"/>
    </source>
</evidence>
<feature type="binding site" evidence="14">
    <location>
        <begin position="271"/>
        <end position="272"/>
    </location>
    <ligand>
        <name>L-glutamate</name>
        <dbReference type="ChEBI" id="CHEBI:29985"/>
    </ligand>
</feature>
<feature type="binding site" evidence="15">
    <location>
        <position position="347"/>
    </location>
    <ligand>
        <name>ATP</name>
        <dbReference type="ChEBI" id="CHEBI:30616"/>
    </ligand>
</feature>
<evidence type="ECO:0000256" key="4">
    <source>
        <dbReference type="ARBA" id="ARBA00012937"/>
    </source>
</evidence>
<evidence type="ECO:0000256" key="16">
    <source>
        <dbReference type="PIRSR" id="PIRSR604809-3"/>
    </source>
</evidence>
<feature type="binding site" evidence="16">
    <location>
        <position position="227"/>
    </location>
    <ligand>
        <name>Mg(2+)</name>
        <dbReference type="ChEBI" id="CHEBI:18420"/>
        <label>2</label>
    </ligand>
</feature>
<evidence type="ECO:0000256" key="19">
    <source>
        <dbReference type="RuleBase" id="RU000384"/>
    </source>
</evidence>
<evidence type="ECO:0000256" key="15">
    <source>
        <dbReference type="PIRSR" id="PIRSR604809-2"/>
    </source>
</evidence>
<dbReference type="GO" id="GO:0016020">
    <property type="term" value="C:membrane"/>
    <property type="evidence" value="ECO:0007669"/>
    <property type="project" value="TreeGrafter"/>
</dbReference>
<dbReference type="Pfam" id="PF03951">
    <property type="entry name" value="Gln-synt_N"/>
    <property type="match status" value="1"/>
</dbReference>
<feature type="modified residue" description="O-AMP-tyrosine" evidence="17">
    <location>
        <position position="406"/>
    </location>
</feature>
<dbReference type="GO" id="GO:0019740">
    <property type="term" value="P:nitrogen utilization"/>
    <property type="evidence" value="ECO:0007669"/>
    <property type="project" value="TreeGrafter"/>
</dbReference>
<dbReference type="PANTHER" id="PTHR43407">
    <property type="entry name" value="GLUTAMINE SYNTHETASE"/>
    <property type="match status" value="1"/>
</dbReference>
<dbReference type="GO" id="GO:0006542">
    <property type="term" value="P:glutamine biosynthetic process"/>
    <property type="evidence" value="ECO:0007669"/>
    <property type="project" value="InterPro"/>
</dbReference>
<evidence type="ECO:0000256" key="9">
    <source>
        <dbReference type="ARBA" id="ARBA00022723"/>
    </source>
</evidence>
<feature type="binding site" evidence="16">
    <location>
        <position position="276"/>
    </location>
    <ligand>
        <name>Mg(2+)</name>
        <dbReference type="ChEBI" id="CHEBI:18420"/>
        <label>1</label>
    </ligand>
</feature>
<comment type="subcellular location">
    <subcellularLocation>
        <location evidence="1 20">Cytoplasm</location>
    </subcellularLocation>
</comment>
<dbReference type="RefSeq" id="WP_085263579.1">
    <property type="nucleotide sequence ID" value="NZ_JACKVG010000012.1"/>
</dbReference>
<dbReference type="PROSITE" id="PS51986">
    <property type="entry name" value="GS_BETA_GRASP"/>
    <property type="match status" value="1"/>
</dbReference>
<dbReference type="GO" id="GO:0005524">
    <property type="term" value="F:ATP binding"/>
    <property type="evidence" value="ECO:0007669"/>
    <property type="project" value="UniProtKB-KW"/>
</dbReference>
<accession>A0A1X1YNQ2</accession>
<evidence type="ECO:0000256" key="12">
    <source>
        <dbReference type="ARBA" id="ARBA00022842"/>
    </source>
</evidence>
<feature type="binding site" evidence="16">
    <location>
        <position position="366"/>
    </location>
    <ligand>
        <name>Mg(2+)</name>
        <dbReference type="ChEBI" id="CHEBI:18420"/>
        <label>1</label>
    </ligand>
</feature>
<dbReference type="PANTHER" id="PTHR43407:SF1">
    <property type="entry name" value="LENGSIN"/>
    <property type="match status" value="1"/>
</dbReference>
<dbReference type="SMART" id="SM01230">
    <property type="entry name" value="Gln-synt_C"/>
    <property type="match status" value="1"/>
</dbReference>
<dbReference type="InterPro" id="IPR036651">
    <property type="entry name" value="Gln_synt_N_sf"/>
</dbReference>
<dbReference type="STRING" id="1108812.AWC16_05835"/>
<dbReference type="InterPro" id="IPR004809">
    <property type="entry name" value="Gln_synth_I"/>
</dbReference>
<evidence type="ECO:0000256" key="5">
    <source>
        <dbReference type="ARBA" id="ARBA00021364"/>
    </source>
</evidence>
<sequence length="478" mass="53201">MTDKTADDVLKLIADEKVDYVDVRFCDLPGQMQHLSIPASAFDETVFEDGLAFDGSSIRGFQSIHESDMMLLPDANTALIDPFRAAKTLNLNFFVHDPFTREPYSRDPRNVARKAENYLASTGIADTAYFGAEAEFYIFDSVSFDSQINGSFYEVDSVSGWWNTGQPTEIGGGPNRGYKVRPKGGYFPVAPNDQYVDVRDIMTTNLINAGFTIERGHHEVGSGGQAEINYKFNTLLHAADDLMLFKYIIKNTAWQAGKTVTFMPKPLFGDNGSGMHVHQSLWQGGQPLFYDEAGYAGLSDTARHYIGGILHHAPSLLAFTNPTINSYKRLVPGYEAPINLVYSQRNRSACVRIPITGTNPKAKRLEFRCPDSSGNPYLAFAAMMMAGVDGIKNKIEPAPPIDKDLYELPPDEAADIPQAPTTLPQVIDNLEADHEYLTEGGVFTTDLIENWISYKRDHEIAPVNLRPHPYEFALYYDC</sequence>
<evidence type="ECO:0000313" key="24">
    <source>
        <dbReference type="EMBL" id="ORW12692.1"/>
    </source>
</evidence>
<keyword evidence="11 15" id="KW-0067">ATP-binding</keyword>
<comment type="catalytic activity">
    <reaction evidence="13 21">
        <text>L-glutamate + NH4(+) + ATP = L-glutamine + ADP + phosphate + H(+)</text>
        <dbReference type="Rhea" id="RHEA:16169"/>
        <dbReference type="ChEBI" id="CHEBI:15378"/>
        <dbReference type="ChEBI" id="CHEBI:28938"/>
        <dbReference type="ChEBI" id="CHEBI:29985"/>
        <dbReference type="ChEBI" id="CHEBI:30616"/>
        <dbReference type="ChEBI" id="CHEBI:43474"/>
        <dbReference type="ChEBI" id="CHEBI:58359"/>
        <dbReference type="ChEBI" id="CHEBI:456216"/>
        <dbReference type="EC" id="6.3.1.2"/>
    </reaction>
</comment>
<keyword evidence="12 16" id="KW-0460">Magnesium</keyword>
<dbReference type="NCBIfam" id="TIGR00653">
    <property type="entry name" value="GlnA"/>
    <property type="match status" value="1"/>
</dbReference>
<dbReference type="InterPro" id="IPR027303">
    <property type="entry name" value="Gln_synth_gly_rich_site"/>
</dbReference>
<feature type="binding site" evidence="16">
    <location>
        <position position="219"/>
    </location>
    <ligand>
        <name>Mg(2+)</name>
        <dbReference type="ChEBI" id="CHEBI:18420"/>
        <label>2</label>
    </ligand>
</feature>
<reference evidence="24 25" key="1">
    <citation type="submission" date="2016-01" db="EMBL/GenBank/DDBJ databases">
        <title>The new phylogeny of the genus Mycobacterium.</title>
        <authorList>
            <person name="Tarcisio F."/>
            <person name="Conor M."/>
            <person name="Antonella G."/>
            <person name="Elisabetta G."/>
            <person name="Giulia F.S."/>
            <person name="Sara T."/>
            <person name="Anna F."/>
            <person name="Clotilde B."/>
            <person name="Roberto B."/>
            <person name="Veronica D.S."/>
            <person name="Fabio R."/>
            <person name="Monica P."/>
            <person name="Olivier J."/>
            <person name="Enrico T."/>
            <person name="Nicola S."/>
        </authorList>
    </citation>
    <scope>NUCLEOTIDE SEQUENCE [LARGE SCALE GENOMIC DNA]</scope>
    <source>
        <strain evidence="24 25">DSM 45394</strain>
    </source>
</reference>
<evidence type="ECO:0000256" key="20">
    <source>
        <dbReference type="RuleBase" id="RU000387"/>
    </source>
</evidence>
<feature type="binding site" evidence="15">
    <location>
        <begin position="278"/>
        <end position="280"/>
    </location>
    <ligand>
        <name>ATP</name>
        <dbReference type="ChEBI" id="CHEBI:30616"/>
    </ligand>
</feature>
<evidence type="ECO:0000256" key="2">
    <source>
        <dbReference type="ARBA" id="ARBA00009897"/>
    </source>
</evidence>
<dbReference type="OrthoDB" id="9807095at2"/>
<keyword evidence="10 15" id="KW-0547">Nucleotide-binding</keyword>
<dbReference type="EMBL" id="LQPG01000010">
    <property type="protein sequence ID" value="ORW12692.1"/>
    <property type="molecule type" value="Genomic_DNA"/>
</dbReference>
<dbReference type="InterPro" id="IPR008147">
    <property type="entry name" value="Gln_synt_N"/>
</dbReference>
<feature type="binding site" evidence="15">
    <location>
        <begin position="230"/>
        <end position="232"/>
    </location>
    <ligand>
        <name>ATP</name>
        <dbReference type="ChEBI" id="CHEBI:30616"/>
    </ligand>
</feature>
<feature type="binding site" evidence="14">
    <location>
        <position position="329"/>
    </location>
    <ligand>
        <name>L-glutamate</name>
        <dbReference type="ChEBI" id="CHEBI:29985"/>
    </ligand>
</feature>
<keyword evidence="25" id="KW-1185">Reference proteome</keyword>
<dbReference type="Gene3D" id="3.30.590.10">
    <property type="entry name" value="Glutamine synthetase/guanido kinase, catalytic domain"/>
    <property type="match status" value="1"/>
</dbReference>
<keyword evidence="8 21" id="KW-0436">Ligase</keyword>
<evidence type="ECO:0000256" key="11">
    <source>
        <dbReference type="ARBA" id="ARBA00022840"/>
    </source>
</evidence>
<organism evidence="24 25">
    <name type="scientific">Mycolicibacter longobardus</name>
    <dbReference type="NCBI Taxonomy" id="1108812"/>
    <lineage>
        <taxon>Bacteria</taxon>
        <taxon>Bacillati</taxon>
        <taxon>Actinomycetota</taxon>
        <taxon>Actinomycetes</taxon>
        <taxon>Mycobacteriales</taxon>
        <taxon>Mycobacteriaceae</taxon>
        <taxon>Mycolicibacter</taxon>
    </lineage>
</organism>
<dbReference type="InterPro" id="IPR001637">
    <property type="entry name" value="Gln_synth_I_adenylation_site"/>
</dbReference>
<dbReference type="PROSITE" id="PS00182">
    <property type="entry name" value="GLNA_ADENYLATION"/>
    <property type="match status" value="1"/>
</dbReference>
<protein>
    <recommendedName>
        <fullName evidence="5 21">Glutamine synthetase</fullName>
        <ecNumber evidence="4 21">6.3.1.2</ecNumber>
    </recommendedName>
</protein>
<dbReference type="SUPFAM" id="SSF54368">
    <property type="entry name" value="Glutamine synthetase, N-terminal domain"/>
    <property type="match status" value="1"/>
</dbReference>
<dbReference type="AlphaFoldDB" id="A0A1X1YNQ2"/>
<comment type="similarity">
    <text evidence="2 18 19">Belongs to the glutamine synthetase family.</text>
</comment>
<evidence type="ECO:0000256" key="10">
    <source>
        <dbReference type="ARBA" id="ARBA00022741"/>
    </source>
</evidence>
<dbReference type="FunFam" id="3.10.20.70:FF:000006">
    <property type="entry name" value="Glutamine synthetase"/>
    <property type="match status" value="1"/>
</dbReference>
<dbReference type="SUPFAM" id="SSF55931">
    <property type="entry name" value="Glutamine synthetase/guanido kinase"/>
    <property type="match status" value="1"/>
</dbReference>
<evidence type="ECO:0000256" key="18">
    <source>
        <dbReference type="PROSITE-ProRule" id="PRU01330"/>
    </source>
</evidence>
<comment type="subunit">
    <text evidence="3 20">Oligomer of 12 subunits arranged in the form of two hexagons.</text>
</comment>
<evidence type="ECO:0000256" key="13">
    <source>
        <dbReference type="ARBA" id="ARBA00049436"/>
    </source>
</evidence>
<dbReference type="GO" id="GO:0005737">
    <property type="term" value="C:cytoplasm"/>
    <property type="evidence" value="ECO:0007669"/>
    <property type="project" value="UniProtKB-SubCell"/>
</dbReference>
<name>A0A1X1YNQ2_9MYCO</name>
<dbReference type="PROSITE" id="PS00181">
    <property type="entry name" value="GLNA_ATP"/>
    <property type="match status" value="1"/>
</dbReference>
<evidence type="ECO:0000259" key="23">
    <source>
        <dbReference type="PROSITE" id="PS51987"/>
    </source>
</evidence>
<dbReference type="Proteomes" id="UP000193866">
    <property type="component" value="Unassembled WGS sequence"/>
</dbReference>
<evidence type="ECO:0000256" key="1">
    <source>
        <dbReference type="ARBA" id="ARBA00004496"/>
    </source>
</evidence>
<feature type="domain" description="GS beta-grasp" evidence="22">
    <location>
        <begin position="16"/>
        <end position="100"/>
    </location>
</feature>
<evidence type="ECO:0000313" key="25">
    <source>
        <dbReference type="Proteomes" id="UP000193866"/>
    </source>
</evidence>
<feature type="binding site" evidence="16">
    <location>
        <position position="135"/>
    </location>
    <ligand>
        <name>Mg(2+)</name>
        <dbReference type="ChEBI" id="CHEBI:18420"/>
        <label>2</label>
    </ligand>
</feature>
<feature type="binding site" evidence="14">
    <location>
        <position position="347"/>
    </location>
    <ligand>
        <name>L-glutamate</name>
        <dbReference type="ChEBI" id="CHEBI:29985"/>
    </ligand>
</feature>
<feature type="binding site" evidence="16">
    <location>
        <position position="133"/>
    </location>
    <ligand>
        <name>Mg(2+)</name>
        <dbReference type="ChEBI" id="CHEBI:18420"/>
        <label>1</label>
    </ligand>
</feature>
<feature type="binding site" evidence="14">
    <location>
        <position position="368"/>
    </location>
    <ligand>
        <name>L-glutamate</name>
        <dbReference type="ChEBI" id="CHEBI:29985"/>
    </ligand>
</feature>
<dbReference type="Pfam" id="PF00120">
    <property type="entry name" value="Gln-synt_C"/>
    <property type="match status" value="1"/>
</dbReference>
<dbReference type="GO" id="GO:0004356">
    <property type="term" value="F:glutamine synthetase activity"/>
    <property type="evidence" value="ECO:0007669"/>
    <property type="project" value="UniProtKB-EC"/>
</dbReference>
<keyword evidence="6 20" id="KW-0963">Cytoplasm</keyword>
<feature type="domain" description="GS catalytic" evidence="23">
    <location>
        <begin position="108"/>
        <end position="478"/>
    </location>
</feature>